<dbReference type="EMBL" id="REGN01006363">
    <property type="protein sequence ID" value="RNA09851.1"/>
    <property type="molecule type" value="Genomic_DNA"/>
</dbReference>
<name>A0A3M7QFM8_BRAPC</name>
<organism evidence="2 3">
    <name type="scientific">Brachionus plicatilis</name>
    <name type="common">Marine rotifer</name>
    <name type="synonym">Brachionus muelleri</name>
    <dbReference type="NCBI Taxonomy" id="10195"/>
    <lineage>
        <taxon>Eukaryota</taxon>
        <taxon>Metazoa</taxon>
        <taxon>Spiralia</taxon>
        <taxon>Gnathifera</taxon>
        <taxon>Rotifera</taxon>
        <taxon>Eurotatoria</taxon>
        <taxon>Monogononta</taxon>
        <taxon>Pseudotrocha</taxon>
        <taxon>Ploima</taxon>
        <taxon>Brachionidae</taxon>
        <taxon>Brachionus</taxon>
    </lineage>
</organism>
<sequence length="78" mass="9093">MIMFQESLQRPPFHLGLPTLSERRTRGDMIQMFKIRSGLNNIDWVRPPPHCSSLSQPGPAQDINNHQNQFLHLNQYPN</sequence>
<feature type="region of interest" description="Disordered" evidence="1">
    <location>
        <begin position="50"/>
        <end position="78"/>
    </location>
</feature>
<keyword evidence="3" id="KW-1185">Reference proteome</keyword>
<evidence type="ECO:0000256" key="1">
    <source>
        <dbReference type="SAM" id="MobiDB-lite"/>
    </source>
</evidence>
<dbReference type="Proteomes" id="UP000276133">
    <property type="component" value="Unassembled WGS sequence"/>
</dbReference>
<proteinExistence type="predicted"/>
<accession>A0A3M7QFM8</accession>
<gene>
    <name evidence="2" type="ORF">BpHYR1_028359</name>
</gene>
<evidence type="ECO:0000313" key="3">
    <source>
        <dbReference type="Proteomes" id="UP000276133"/>
    </source>
</evidence>
<reference evidence="2 3" key="1">
    <citation type="journal article" date="2018" name="Sci. Rep.">
        <title>Genomic signatures of local adaptation to the degree of environmental predictability in rotifers.</title>
        <authorList>
            <person name="Franch-Gras L."/>
            <person name="Hahn C."/>
            <person name="Garcia-Roger E.M."/>
            <person name="Carmona M.J."/>
            <person name="Serra M."/>
            <person name="Gomez A."/>
        </authorList>
    </citation>
    <scope>NUCLEOTIDE SEQUENCE [LARGE SCALE GENOMIC DNA]</scope>
    <source>
        <strain evidence="2">HYR1</strain>
    </source>
</reference>
<dbReference type="AlphaFoldDB" id="A0A3M7QFM8"/>
<feature type="compositionally biased region" description="Low complexity" evidence="1">
    <location>
        <begin position="64"/>
        <end position="78"/>
    </location>
</feature>
<evidence type="ECO:0000313" key="2">
    <source>
        <dbReference type="EMBL" id="RNA09851.1"/>
    </source>
</evidence>
<comment type="caution">
    <text evidence="2">The sequence shown here is derived from an EMBL/GenBank/DDBJ whole genome shotgun (WGS) entry which is preliminary data.</text>
</comment>
<protein>
    <submittedName>
        <fullName evidence="2">Uncharacterized protein</fullName>
    </submittedName>
</protein>